<feature type="transmembrane region" description="Helical" evidence="1">
    <location>
        <begin position="103"/>
        <end position="128"/>
    </location>
</feature>
<dbReference type="OrthoDB" id="2182676at2"/>
<dbReference type="STRING" id="519424.AZF04_12515"/>
<organism evidence="2 3">
    <name type="scientific">Alkalihalobacillus trypoxylicola</name>
    <dbReference type="NCBI Taxonomy" id="519424"/>
    <lineage>
        <taxon>Bacteria</taxon>
        <taxon>Bacillati</taxon>
        <taxon>Bacillota</taxon>
        <taxon>Bacilli</taxon>
        <taxon>Bacillales</taxon>
        <taxon>Bacillaceae</taxon>
        <taxon>Alkalihalobacillus</taxon>
    </lineage>
</organism>
<dbReference type="AlphaFoldDB" id="A0A162CTU5"/>
<evidence type="ECO:0000313" key="2">
    <source>
        <dbReference type="EMBL" id="KYG26624.1"/>
    </source>
</evidence>
<proteinExistence type="predicted"/>
<keyword evidence="1" id="KW-0472">Membrane</keyword>
<feature type="transmembrane region" description="Helical" evidence="1">
    <location>
        <begin position="12"/>
        <end position="41"/>
    </location>
</feature>
<gene>
    <name evidence="2" type="ORF">AZF04_12515</name>
</gene>
<comment type="caution">
    <text evidence="2">The sequence shown here is derived from an EMBL/GenBank/DDBJ whole genome shotgun (WGS) entry which is preliminary data.</text>
</comment>
<dbReference type="InterPro" id="IPR006938">
    <property type="entry name" value="DUF624"/>
</dbReference>
<keyword evidence="3" id="KW-1185">Reference proteome</keyword>
<dbReference type="Proteomes" id="UP000075806">
    <property type="component" value="Unassembled WGS sequence"/>
</dbReference>
<feature type="transmembrane region" description="Helical" evidence="1">
    <location>
        <begin position="169"/>
        <end position="186"/>
    </location>
</feature>
<evidence type="ECO:0000256" key="1">
    <source>
        <dbReference type="SAM" id="Phobius"/>
    </source>
</evidence>
<dbReference type="RefSeq" id="WP_061950090.1">
    <property type="nucleotide sequence ID" value="NZ_LTAO01000038.1"/>
</dbReference>
<keyword evidence="1" id="KW-0812">Transmembrane</keyword>
<feature type="transmembrane region" description="Helical" evidence="1">
    <location>
        <begin position="71"/>
        <end position="91"/>
    </location>
</feature>
<evidence type="ECO:0000313" key="3">
    <source>
        <dbReference type="Proteomes" id="UP000075806"/>
    </source>
</evidence>
<evidence type="ECO:0008006" key="4">
    <source>
        <dbReference type="Google" id="ProtNLM"/>
    </source>
</evidence>
<name>A0A162CTU5_9BACI</name>
<reference evidence="2" key="1">
    <citation type="submission" date="2016-02" db="EMBL/GenBank/DDBJ databases">
        <title>Genome sequence of Bacillus trypoxylicola KCTC 13244(T).</title>
        <authorList>
            <person name="Jeong H."/>
            <person name="Park S.-H."/>
            <person name="Choi S.-K."/>
        </authorList>
    </citation>
    <scope>NUCLEOTIDE SEQUENCE [LARGE SCALE GENOMIC DNA]</scope>
    <source>
        <strain evidence="2">KCTC 13244</strain>
    </source>
</reference>
<dbReference type="EMBL" id="LTAO01000038">
    <property type="protein sequence ID" value="KYG26624.1"/>
    <property type="molecule type" value="Genomic_DNA"/>
</dbReference>
<sequence length="206" mass="23900">MWQNKIQSLLETFGAFIILNILWLLFCLPVVTIFPATITLFSIVRGWSKDGIDYQITKQFLSEFKENWKRYFWMGLTWLASGFILFVYYYFVLSLQIPGKSVFIGLLFISTFLYIGMTIYCFSLSVHFELSHLTVIKNAFFLSIGRIGSTIFSIFIVLLIVLLSYFFSLFFWISGSVAAYAIYSIISKRNAEIWFKGESELTEPNG</sequence>
<feature type="transmembrane region" description="Helical" evidence="1">
    <location>
        <begin position="140"/>
        <end position="163"/>
    </location>
</feature>
<protein>
    <recommendedName>
        <fullName evidence="4">DUF624 domain-containing protein</fullName>
    </recommendedName>
</protein>
<keyword evidence="1" id="KW-1133">Transmembrane helix</keyword>
<accession>A0A162CTU5</accession>
<dbReference type="Pfam" id="PF04854">
    <property type="entry name" value="DUF624"/>
    <property type="match status" value="1"/>
</dbReference>